<protein>
    <submittedName>
        <fullName evidence="4">Polysaccharide deacetylase family protein</fullName>
    </submittedName>
</protein>
<evidence type="ECO:0000256" key="1">
    <source>
        <dbReference type="ARBA" id="ARBA00004613"/>
    </source>
</evidence>
<evidence type="ECO:0000256" key="2">
    <source>
        <dbReference type="ARBA" id="ARBA00022729"/>
    </source>
</evidence>
<dbReference type="InterPro" id="IPR051398">
    <property type="entry name" value="Polysacch_Deacetylase"/>
</dbReference>
<dbReference type="RefSeq" id="WP_196195175.1">
    <property type="nucleotide sequence ID" value="NZ_JADPRT010000007.1"/>
</dbReference>
<proteinExistence type="predicted"/>
<dbReference type="PANTHER" id="PTHR34216">
    <property type="match status" value="1"/>
</dbReference>
<organism evidence="4 5">
    <name type="scientific">Streptacidiphilus fuscans</name>
    <dbReference type="NCBI Taxonomy" id="2789292"/>
    <lineage>
        <taxon>Bacteria</taxon>
        <taxon>Bacillati</taxon>
        <taxon>Actinomycetota</taxon>
        <taxon>Actinomycetes</taxon>
        <taxon>Kitasatosporales</taxon>
        <taxon>Streptomycetaceae</taxon>
        <taxon>Streptacidiphilus</taxon>
    </lineage>
</organism>
<dbReference type="PANTHER" id="PTHR34216:SF3">
    <property type="entry name" value="POLY-BETA-1,6-N-ACETYL-D-GLUCOSAMINE N-DEACETYLASE"/>
    <property type="match status" value="1"/>
</dbReference>
<comment type="caution">
    <text evidence="4">The sequence shown here is derived from an EMBL/GenBank/DDBJ whole genome shotgun (WGS) entry which is preliminary data.</text>
</comment>
<dbReference type="GO" id="GO:0005975">
    <property type="term" value="P:carbohydrate metabolic process"/>
    <property type="evidence" value="ECO:0007669"/>
    <property type="project" value="InterPro"/>
</dbReference>
<dbReference type="SUPFAM" id="SSF88713">
    <property type="entry name" value="Glycoside hydrolase/deacetylase"/>
    <property type="match status" value="1"/>
</dbReference>
<dbReference type="GO" id="GO:0016810">
    <property type="term" value="F:hydrolase activity, acting on carbon-nitrogen (but not peptide) bonds"/>
    <property type="evidence" value="ECO:0007669"/>
    <property type="project" value="InterPro"/>
</dbReference>
<comment type="subcellular location">
    <subcellularLocation>
        <location evidence="1">Secreted</location>
    </subcellularLocation>
</comment>
<dbReference type="PROSITE" id="PS51677">
    <property type="entry name" value="NODB"/>
    <property type="match status" value="1"/>
</dbReference>
<gene>
    <name evidence="4" type="ORF">I2501_18405</name>
</gene>
<dbReference type="Gene3D" id="3.20.20.370">
    <property type="entry name" value="Glycoside hydrolase/deacetylase"/>
    <property type="match status" value="1"/>
</dbReference>
<dbReference type="Pfam" id="PF01522">
    <property type="entry name" value="Polysacc_deac_1"/>
    <property type="match status" value="2"/>
</dbReference>
<evidence type="ECO:0000313" key="4">
    <source>
        <dbReference type="EMBL" id="MBF9069998.1"/>
    </source>
</evidence>
<dbReference type="CDD" id="cd10918">
    <property type="entry name" value="CE4_NodB_like_5s_6s"/>
    <property type="match status" value="1"/>
</dbReference>
<keyword evidence="2" id="KW-0732">Signal</keyword>
<dbReference type="InterPro" id="IPR011330">
    <property type="entry name" value="Glyco_hydro/deAcase_b/a-brl"/>
</dbReference>
<evidence type="ECO:0000313" key="5">
    <source>
        <dbReference type="Proteomes" id="UP000657385"/>
    </source>
</evidence>
<dbReference type="InterPro" id="IPR002509">
    <property type="entry name" value="NODB_dom"/>
</dbReference>
<dbReference type="GO" id="GO:0005576">
    <property type="term" value="C:extracellular region"/>
    <property type="evidence" value="ECO:0007669"/>
    <property type="project" value="UniProtKB-SubCell"/>
</dbReference>
<reference evidence="4" key="1">
    <citation type="submission" date="2020-11" db="EMBL/GenBank/DDBJ databases">
        <title>Isolation and identification of active actinomycetes.</title>
        <authorList>
            <person name="Yu B."/>
        </authorList>
    </citation>
    <scope>NUCLEOTIDE SEQUENCE</scope>
    <source>
        <strain evidence="4">NEAU-YB345</strain>
    </source>
</reference>
<dbReference type="EMBL" id="JADPRT010000007">
    <property type="protein sequence ID" value="MBF9069998.1"/>
    <property type="molecule type" value="Genomic_DNA"/>
</dbReference>
<dbReference type="AlphaFoldDB" id="A0A931B906"/>
<sequence length="301" mass="33119">MRQSTHVTTVPLLRARTARRLAVLTFREVFDRGVFEAQLDRVLRSATPVSVTQVEQAMTGGPSLPPHSVLLTFEHGHRSVATEALPLLAARRVPALAFVVAGLVDTDRPYWWDEAEYLVAQGGWARCLSGRGGGPVTEKLAAMPDPDRRRSLAELRVTARHRAPSAPQLTTDDLHRLLDAGIAVGSHGLDHARLDRCDEYALREEIVGAHERLGELTGTATTSFAYPEETHDLRAVALLRELGYRSAFRNDGMLVDTRGGLPDPLCISRLRVDSRTARTRFDAALSGWAPSRRLRGALQEA</sequence>
<feature type="domain" description="NodB homology" evidence="3">
    <location>
        <begin position="67"/>
        <end position="301"/>
    </location>
</feature>
<name>A0A931B906_9ACTN</name>
<dbReference type="Proteomes" id="UP000657385">
    <property type="component" value="Unassembled WGS sequence"/>
</dbReference>
<accession>A0A931B906</accession>
<evidence type="ECO:0000259" key="3">
    <source>
        <dbReference type="PROSITE" id="PS51677"/>
    </source>
</evidence>
<keyword evidence="5" id="KW-1185">Reference proteome</keyword>